<dbReference type="SUPFAM" id="SSF52047">
    <property type="entry name" value="RNI-like"/>
    <property type="match status" value="1"/>
</dbReference>
<accession>A0ABR2ZDK3</accession>
<evidence type="ECO:0000313" key="2">
    <source>
        <dbReference type="Proteomes" id="UP001437256"/>
    </source>
</evidence>
<dbReference type="EMBL" id="JBBXMP010000208">
    <property type="protein sequence ID" value="KAL0059760.1"/>
    <property type="molecule type" value="Genomic_DNA"/>
</dbReference>
<evidence type="ECO:0000313" key="1">
    <source>
        <dbReference type="EMBL" id="KAL0059760.1"/>
    </source>
</evidence>
<protein>
    <submittedName>
        <fullName evidence="1">Uncharacterized protein</fullName>
    </submittedName>
</protein>
<keyword evidence="2" id="KW-1185">Reference proteome</keyword>
<sequence length="501" mass="56483">MRLWRDIALHTPRLWNALHVYISHSVFPTRNNDIVSRTKGVERWLNRSGSLPLTISLASSDNALSWEGYTGWISPTEENSFNDLRTRFTEMILRESSRLKSLTLKGVPTGMHALLERQESKVFPLLEEITLDPKPNLTIPSPFVAILQRSPGLQALHTNVCYTGDIYQFKAVSHLTNLVTLTLSITHQIDGQSLIDALSSMLPLLVELSITYRGLTFYGGTDISPTPKKWLRLQQLSLIGQMPCSYSKIRHLFRSIYAPSLIHLRLETNTNSESEPSSDRDGLLFHDMVTLSSCNLVNLQISIDFGPGFLTTLSQLGYLTSLSVVVWSRSTSPMRHPCAKLIALRRDTDVSGAGESGLRPAQTQLDLIIEALASVSSDRLQRWTETADEKDRLLCPRLEHIRLSSCKIEDKEKLIDFARARGELSGTLKRLVVNFERVMAETVERVRSEAEAARGEGRVDTGGVRVEWEFSRVLYKSETDLREDPRVGMEEVPARPLRVFV</sequence>
<dbReference type="Gene3D" id="3.80.10.10">
    <property type="entry name" value="Ribonuclease Inhibitor"/>
    <property type="match status" value="1"/>
</dbReference>
<dbReference type="InterPro" id="IPR032675">
    <property type="entry name" value="LRR_dom_sf"/>
</dbReference>
<proteinExistence type="predicted"/>
<dbReference type="Proteomes" id="UP001437256">
    <property type="component" value="Unassembled WGS sequence"/>
</dbReference>
<reference evidence="1 2" key="1">
    <citation type="submission" date="2024-05" db="EMBL/GenBank/DDBJ databases">
        <title>A draft genome resource for the thread blight pathogen Marasmius tenuissimus strain MS-2.</title>
        <authorList>
            <person name="Yulfo-Soto G.E."/>
            <person name="Baruah I.K."/>
            <person name="Amoako-Attah I."/>
            <person name="Bukari Y."/>
            <person name="Meinhardt L.W."/>
            <person name="Bailey B.A."/>
            <person name="Cohen S.P."/>
        </authorList>
    </citation>
    <scope>NUCLEOTIDE SEQUENCE [LARGE SCALE GENOMIC DNA]</scope>
    <source>
        <strain evidence="1 2">MS-2</strain>
    </source>
</reference>
<gene>
    <name evidence="1" type="ORF">AAF712_013485</name>
</gene>
<comment type="caution">
    <text evidence="1">The sequence shown here is derived from an EMBL/GenBank/DDBJ whole genome shotgun (WGS) entry which is preliminary data.</text>
</comment>
<name>A0ABR2ZDK3_9AGAR</name>
<organism evidence="1 2">
    <name type="scientific">Marasmius tenuissimus</name>
    <dbReference type="NCBI Taxonomy" id="585030"/>
    <lineage>
        <taxon>Eukaryota</taxon>
        <taxon>Fungi</taxon>
        <taxon>Dikarya</taxon>
        <taxon>Basidiomycota</taxon>
        <taxon>Agaricomycotina</taxon>
        <taxon>Agaricomycetes</taxon>
        <taxon>Agaricomycetidae</taxon>
        <taxon>Agaricales</taxon>
        <taxon>Marasmiineae</taxon>
        <taxon>Marasmiaceae</taxon>
        <taxon>Marasmius</taxon>
    </lineage>
</organism>